<evidence type="ECO:0000313" key="2">
    <source>
        <dbReference type="EMBL" id="KAJ8867306.1"/>
    </source>
</evidence>
<accession>A0ABQ9G4B3</accession>
<evidence type="ECO:0000256" key="1">
    <source>
        <dbReference type="SAM" id="MobiDB-lite"/>
    </source>
</evidence>
<feature type="region of interest" description="Disordered" evidence="1">
    <location>
        <begin position="1073"/>
        <end position="1096"/>
    </location>
</feature>
<organism evidence="2 3">
    <name type="scientific">Dryococelus australis</name>
    <dbReference type="NCBI Taxonomy" id="614101"/>
    <lineage>
        <taxon>Eukaryota</taxon>
        <taxon>Metazoa</taxon>
        <taxon>Ecdysozoa</taxon>
        <taxon>Arthropoda</taxon>
        <taxon>Hexapoda</taxon>
        <taxon>Insecta</taxon>
        <taxon>Pterygota</taxon>
        <taxon>Neoptera</taxon>
        <taxon>Polyneoptera</taxon>
        <taxon>Phasmatodea</taxon>
        <taxon>Verophasmatodea</taxon>
        <taxon>Anareolatae</taxon>
        <taxon>Phasmatidae</taxon>
        <taxon>Eurycanthinae</taxon>
        <taxon>Dryococelus</taxon>
    </lineage>
</organism>
<protein>
    <submittedName>
        <fullName evidence="2">Uncharacterized protein</fullName>
    </submittedName>
</protein>
<dbReference type="Proteomes" id="UP001159363">
    <property type="component" value="Chromosome 14"/>
</dbReference>
<name>A0ABQ9G4B3_9NEOP</name>
<gene>
    <name evidence="2" type="ORF">PR048_031107</name>
</gene>
<feature type="region of interest" description="Disordered" evidence="1">
    <location>
        <begin position="524"/>
        <end position="545"/>
    </location>
</feature>
<dbReference type="EMBL" id="JARBHB010000015">
    <property type="protein sequence ID" value="KAJ8867306.1"/>
    <property type="molecule type" value="Genomic_DNA"/>
</dbReference>
<comment type="caution">
    <text evidence="2">The sequence shown here is derived from an EMBL/GenBank/DDBJ whole genome shotgun (WGS) entry which is preliminary data.</text>
</comment>
<sequence length="1320" mass="146882">MEHCTRLYNAKNCLWSTAPDYTTNHNTRRFIFHRHISHREIKFKSFRTLEFRKEVRAVFESSGKYTTEIKRINIWNYFSYVVTNFTGRMSLGAPIKIYAAVTLLASHQGEQESIPGWVTLGLSHMGFVLDDASDHVTAGRTDDWRVRWMVVSPASGSQKRNDVAIPLMYSRPLADWLGSANLYVYCLGEYVAGRAKREIPEKTHRPAASSGTIPICENPGSPWWEASRLTAQPPWPHRQSNELTTDVRSLVAYRLTVRRHDGNTARLARRSDVALGVHVSVARIAPSLFDLEYGVPTAAHPNLNDAVVPSMFACPFPDLPCGALEMGLHSDWLLRVAKESLLAVAYMSSGADRRTYVPTCCGPAGCTTRWPQISQEVYRSDKPCAEILSHSIPVSGNVDDVRVIRRDSPPVLSPVLSAGQQGKLLAWDVTAGPDNRSSSLVNPHVARGGGFTAGVAIKAEAARNQSPCPNIELLFRQYDLEKTAWIGFDWMQRFGRLLTSRGGGNGRSPRKPADQLHRRARFPGRGLNSDLLEPPEPQTGGGPSDCATGGRVFVMTTEIVYCAVLTTSPSLGSWSLGEFRNQRVDAGEVALSGAASTDRKFPSSGLLVLTARWPITRGSLDQPLPHRVAVRSWRTLPGGWGVGAKLLGASRGTTVDKSPWVACGLGRLPFPRQTHPPSPPPLPFITLLTPTPILNQLLHKNVCGVDVFIGRFTVINVLKRIDHSMVVIVLLTEEFSEAWPNTFLASGSSWHLLRVLASRRSPAIVFTGSRLFAMCKFAGFIYSCGSHITPTNVARHDKKTAATTQHLYFQCDYSKSQPGSLLTPHDELYTLCVVPYDTTKIEIMYNGMTELSGSRQIYLIDCLVSSVVSGMCRACRGYVTPALYGESLVKNIKIFKDTPGHNELKMVISEQMCSADSSLALAAEFPGINHGESCRTRAVKLLLSVRVADKELQLSRHVLSHDRMAPLSPFCLIARTCKACIDSVVMLYCANQIHVVERCREEKIPRGSTRVRWLDAIKEGIRKADIPEEEWRDRALWRRLVGEAMDRLGPVMPSQSNIEWLLLSARHLRDREVRGEEKARQRVTSGSGEKRNTAVHSERRRLVSNLIAKCDEAVQKCYAFTVNQTAARDADYAGVSQTLIRNIRKEQKELDNSGEGVDFPWSHTSLHKVVKQLGFRRKKSRSHRKILIERPHILSWRHDYLVAVKQHRQDVIDSIVVRLDYSSDSSSASDACSSSSEQDNPVQSYSVGRLIVPRSHSCQGFRAGARAVHLLEVLRLMQTCAMCVVTEMVALAGWEELPRNSGTWAGQSVSQRYREACFPP</sequence>
<proteinExistence type="predicted"/>
<evidence type="ECO:0000313" key="3">
    <source>
        <dbReference type="Proteomes" id="UP001159363"/>
    </source>
</evidence>
<reference evidence="2 3" key="1">
    <citation type="submission" date="2023-02" db="EMBL/GenBank/DDBJ databases">
        <title>LHISI_Scaffold_Assembly.</title>
        <authorList>
            <person name="Stuart O.P."/>
            <person name="Cleave R."/>
            <person name="Magrath M.J.L."/>
            <person name="Mikheyev A.S."/>
        </authorList>
    </citation>
    <scope>NUCLEOTIDE SEQUENCE [LARGE SCALE GENOMIC DNA]</scope>
    <source>
        <strain evidence="2">Daus_M_001</strain>
        <tissue evidence="2">Leg muscle</tissue>
    </source>
</reference>
<feature type="region of interest" description="Disordered" evidence="1">
    <location>
        <begin position="499"/>
        <end position="518"/>
    </location>
</feature>
<keyword evidence="3" id="KW-1185">Reference proteome</keyword>